<dbReference type="PANTHER" id="PTHR31639:SF42">
    <property type="entry name" value="OS02G0160200 PROTEIN"/>
    <property type="match status" value="1"/>
</dbReference>
<accession>A0AAW1W3A6</accession>
<evidence type="ECO:0000313" key="3">
    <source>
        <dbReference type="Proteomes" id="UP001457282"/>
    </source>
</evidence>
<dbReference type="SUPFAM" id="SSF52047">
    <property type="entry name" value="RNI-like"/>
    <property type="match status" value="1"/>
</dbReference>
<name>A0AAW1W3A6_RUBAR</name>
<protein>
    <recommendedName>
        <fullName evidence="1">F-box domain-containing protein</fullName>
    </recommendedName>
</protein>
<comment type="caution">
    <text evidence="2">The sequence shown here is derived from an EMBL/GenBank/DDBJ whole genome shotgun (WGS) entry which is preliminary data.</text>
</comment>
<organism evidence="2 3">
    <name type="scientific">Rubus argutus</name>
    <name type="common">Southern blackberry</name>
    <dbReference type="NCBI Taxonomy" id="59490"/>
    <lineage>
        <taxon>Eukaryota</taxon>
        <taxon>Viridiplantae</taxon>
        <taxon>Streptophyta</taxon>
        <taxon>Embryophyta</taxon>
        <taxon>Tracheophyta</taxon>
        <taxon>Spermatophyta</taxon>
        <taxon>Magnoliopsida</taxon>
        <taxon>eudicotyledons</taxon>
        <taxon>Gunneridae</taxon>
        <taxon>Pentapetalae</taxon>
        <taxon>rosids</taxon>
        <taxon>fabids</taxon>
        <taxon>Rosales</taxon>
        <taxon>Rosaceae</taxon>
        <taxon>Rosoideae</taxon>
        <taxon>Rosoideae incertae sedis</taxon>
        <taxon>Rubus</taxon>
    </lineage>
</organism>
<dbReference type="Pfam" id="PF00646">
    <property type="entry name" value="F-box"/>
    <property type="match status" value="1"/>
</dbReference>
<dbReference type="InterPro" id="IPR001810">
    <property type="entry name" value="F-box_dom"/>
</dbReference>
<dbReference type="EMBL" id="JBEDUW010000007">
    <property type="protein sequence ID" value="KAK9913225.1"/>
    <property type="molecule type" value="Genomic_DNA"/>
</dbReference>
<dbReference type="PANTHER" id="PTHR31639">
    <property type="entry name" value="F-BOX PROTEIN-LIKE"/>
    <property type="match status" value="1"/>
</dbReference>
<feature type="domain" description="F-box" evidence="1">
    <location>
        <begin position="7"/>
        <end position="38"/>
    </location>
</feature>
<dbReference type="InterPro" id="IPR036047">
    <property type="entry name" value="F-box-like_dom_sf"/>
</dbReference>
<dbReference type="AlphaFoldDB" id="A0AAW1W3A6"/>
<gene>
    <name evidence="2" type="ORF">M0R45_037048</name>
</gene>
<evidence type="ECO:0000259" key="1">
    <source>
        <dbReference type="Pfam" id="PF00646"/>
    </source>
</evidence>
<dbReference type="Proteomes" id="UP001457282">
    <property type="component" value="Unassembled WGS sequence"/>
</dbReference>
<evidence type="ECO:0000313" key="2">
    <source>
        <dbReference type="EMBL" id="KAK9913225.1"/>
    </source>
</evidence>
<dbReference type="InterPro" id="IPR032675">
    <property type="entry name" value="LRR_dom_sf"/>
</dbReference>
<dbReference type="SUPFAM" id="SSF81383">
    <property type="entry name" value="F-box domain"/>
    <property type="match status" value="1"/>
</dbReference>
<reference evidence="2 3" key="1">
    <citation type="journal article" date="2023" name="G3 (Bethesda)">
        <title>A chromosome-length genome assembly and annotation of blackberry (Rubus argutus, cv. 'Hillquist').</title>
        <authorList>
            <person name="Bruna T."/>
            <person name="Aryal R."/>
            <person name="Dudchenko O."/>
            <person name="Sargent D.J."/>
            <person name="Mead D."/>
            <person name="Buti M."/>
            <person name="Cavallini A."/>
            <person name="Hytonen T."/>
            <person name="Andres J."/>
            <person name="Pham M."/>
            <person name="Weisz D."/>
            <person name="Mascagni F."/>
            <person name="Usai G."/>
            <person name="Natali L."/>
            <person name="Bassil N."/>
            <person name="Fernandez G.E."/>
            <person name="Lomsadze A."/>
            <person name="Armour M."/>
            <person name="Olukolu B."/>
            <person name="Poorten T."/>
            <person name="Britton C."/>
            <person name="Davik J."/>
            <person name="Ashrafi H."/>
            <person name="Aiden E.L."/>
            <person name="Borodovsky M."/>
            <person name="Worthington M."/>
        </authorList>
    </citation>
    <scope>NUCLEOTIDE SEQUENCE [LARGE SCALE GENOMIC DNA]</scope>
    <source>
        <strain evidence="2">PI 553951</strain>
    </source>
</reference>
<proteinExistence type="predicted"/>
<dbReference type="Gene3D" id="3.80.10.10">
    <property type="entry name" value="Ribonuclease Inhibitor"/>
    <property type="match status" value="1"/>
</dbReference>
<keyword evidence="3" id="KW-1185">Reference proteome</keyword>
<sequence>MAVSTQLPHLPDLVVHQILRFVPTKVAVRMMFVSKQWEGVWFLDPILDFDEGTGHYQHNHDQHEVHHIRQQHLEKGDLENYYSLSRKTLINAKSLTSLRLECVTIKHMDEYRSSTSPIKKEPMVPSADLISKCLLPSLKTMSLETVHFLDKGNKYQWQFHYAALFSLIWECPFIEYLSLTSCCFKNSGWRQYLCSSSLKFLEIDECNSLELCVSEVVNLESFRLVSSSVLEILALIKCANLKDLSIFAPRHQALELYGCHDAAIIFPDSFRQTVSVPCPMVKRLYVAMKNPPTEDRDINDLKDSLRWMTPLVTHDIVPRKHNDPSTIPRY</sequence>